<comment type="caution">
    <text evidence="1">The sequence shown here is derived from an EMBL/GenBank/DDBJ whole genome shotgun (WGS) entry which is preliminary data.</text>
</comment>
<dbReference type="AlphaFoldDB" id="A0A1G1WB96"/>
<dbReference type="Proteomes" id="UP000176389">
    <property type="component" value="Unassembled WGS sequence"/>
</dbReference>
<evidence type="ECO:0000313" key="1">
    <source>
        <dbReference type="EMBL" id="OGY24966.1"/>
    </source>
</evidence>
<organism evidence="1 2">
    <name type="scientific">Candidatus Woykebacteria bacterium RBG_16_43_9</name>
    <dbReference type="NCBI Taxonomy" id="1802596"/>
    <lineage>
        <taxon>Bacteria</taxon>
        <taxon>Candidatus Woykeibacteriota</taxon>
    </lineage>
</organism>
<accession>A0A1G1WB96</accession>
<sequence>MNIAKTPLIVPAMKSKPETKTRKMATELPTGINIIVRARLNTKKNRKAKVIKPTDHLPKLVLGTVLPPIKATLMLG</sequence>
<reference evidence="1 2" key="1">
    <citation type="journal article" date="2016" name="Nat. Commun.">
        <title>Thousands of microbial genomes shed light on interconnected biogeochemical processes in an aquifer system.</title>
        <authorList>
            <person name="Anantharaman K."/>
            <person name="Brown C.T."/>
            <person name="Hug L.A."/>
            <person name="Sharon I."/>
            <person name="Castelle C.J."/>
            <person name="Probst A.J."/>
            <person name="Thomas B.C."/>
            <person name="Singh A."/>
            <person name="Wilkins M.J."/>
            <person name="Karaoz U."/>
            <person name="Brodie E.L."/>
            <person name="Williams K.H."/>
            <person name="Hubbard S.S."/>
            <person name="Banfield J.F."/>
        </authorList>
    </citation>
    <scope>NUCLEOTIDE SEQUENCE [LARGE SCALE GENOMIC DNA]</scope>
</reference>
<proteinExistence type="predicted"/>
<dbReference type="EMBL" id="MHCS01000057">
    <property type="protein sequence ID" value="OGY24966.1"/>
    <property type="molecule type" value="Genomic_DNA"/>
</dbReference>
<evidence type="ECO:0000313" key="2">
    <source>
        <dbReference type="Proteomes" id="UP000176389"/>
    </source>
</evidence>
<gene>
    <name evidence="1" type="ORF">A2Z11_04855</name>
</gene>
<name>A0A1G1WB96_9BACT</name>
<protein>
    <submittedName>
        <fullName evidence="1">Uncharacterized protein</fullName>
    </submittedName>
</protein>